<name>A0AA39UDQ3_9AGAR</name>
<dbReference type="EMBL" id="JAUEPR010000025">
    <property type="protein sequence ID" value="KAK0474930.1"/>
    <property type="molecule type" value="Genomic_DNA"/>
</dbReference>
<accession>A0AA39UDQ3</accession>
<comment type="caution">
    <text evidence="2">The sequence shown here is derived from an EMBL/GenBank/DDBJ whole genome shotgun (WGS) entry which is preliminary data.</text>
</comment>
<proteinExistence type="predicted"/>
<evidence type="ECO:0000313" key="2">
    <source>
        <dbReference type="EMBL" id="KAK0474930.1"/>
    </source>
</evidence>
<organism evidence="2 3">
    <name type="scientific">Armillaria novae-zelandiae</name>
    <dbReference type="NCBI Taxonomy" id="153914"/>
    <lineage>
        <taxon>Eukaryota</taxon>
        <taxon>Fungi</taxon>
        <taxon>Dikarya</taxon>
        <taxon>Basidiomycota</taxon>
        <taxon>Agaricomycotina</taxon>
        <taxon>Agaricomycetes</taxon>
        <taxon>Agaricomycetidae</taxon>
        <taxon>Agaricales</taxon>
        <taxon>Marasmiineae</taxon>
        <taxon>Physalacriaceae</taxon>
        <taxon>Armillaria</taxon>
    </lineage>
</organism>
<keyword evidence="3" id="KW-1185">Reference proteome</keyword>
<sequence>MSEPTKARGKTFFTPVWHVNVFEDIILENDSIAKPKKAYCNLEFESPDLRGVGFVGVCHRKAQFLGYAEVDDRDCTRPEEAEQLVQPNLKVFQRDTPERLELENGNEDTLDRKNILPPQTAEGYVDAAEAYMRILAEARSHLRVESEVRRGGQKAMKGMAWACFQWERFWRRLEKDVRKDVSLAGFLPWAGNERTGLQCRKIFLQLRAAAGGDDLEQIRGSWDGKSNEDCSPLLAKKKTKARSFSSAWGRRQGPISVLSSPRPPESPRRRDSLDFGSKASGQKNFSRGRNTLMADFFGVRRPWYPNHCSSIAIVAGVRFHPLFVGVHTWSLNEDPAVKGLDIVQFISLV</sequence>
<protein>
    <submittedName>
        <fullName evidence="2">Uncharacterized protein</fullName>
    </submittedName>
</protein>
<evidence type="ECO:0000313" key="3">
    <source>
        <dbReference type="Proteomes" id="UP001175227"/>
    </source>
</evidence>
<reference evidence="2" key="1">
    <citation type="submission" date="2023-06" db="EMBL/GenBank/DDBJ databases">
        <authorList>
            <consortium name="Lawrence Berkeley National Laboratory"/>
            <person name="Ahrendt S."/>
            <person name="Sahu N."/>
            <person name="Indic B."/>
            <person name="Wong-Bajracharya J."/>
            <person name="Merenyi Z."/>
            <person name="Ke H.-M."/>
            <person name="Monk M."/>
            <person name="Kocsube S."/>
            <person name="Drula E."/>
            <person name="Lipzen A."/>
            <person name="Balint B."/>
            <person name="Henrissat B."/>
            <person name="Andreopoulos B."/>
            <person name="Martin F.M."/>
            <person name="Harder C.B."/>
            <person name="Rigling D."/>
            <person name="Ford K.L."/>
            <person name="Foster G.D."/>
            <person name="Pangilinan J."/>
            <person name="Papanicolaou A."/>
            <person name="Barry K."/>
            <person name="LaButti K."/>
            <person name="Viragh M."/>
            <person name="Koriabine M."/>
            <person name="Yan M."/>
            <person name="Riley R."/>
            <person name="Champramary S."/>
            <person name="Plett K.L."/>
            <person name="Tsai I.J."/>
            <person name="Slot J."/>
            <person name="Sipos G."/>
            <person name="Plett J."/>
            <person name="Nagy L.G."/>
            <person name="Grigoriev I.V."/>
        </authorList>
    </citation>
    <scope>NUCLEOTIDE SEQUENCE</scope>
    <source>
        <strain evidence="2">ICMP 16352</strain>
    </source>
</reference>
<dbReference type="Proteomes" id="UP001175227">
    <property type="component" value="Unassembled WGS sequence"/>
</dbReference>
<gene>
    <name evidence="2" type="ORF">IW261DRAFT_1422764</name>
</gene>
<dbReference type="AlphaFoldDB" id="A0AA39UDQ3"/>
<evidence type="ECO:0000256" key="1">
    <source>
        <dbReference type="SAM" id="MobiDB-lite"/>
    </source>
</evidence>
<feature type="region of interest" description="Disordered" evidence="1">
    <location>
        <begin position="244"/>
        <end position="284"/>
    </location>
</feature>